<dbReference type="Gene3D" id="2.30.30.100">
    <property type="match status" value="2"/>
</dbReference>
<dbReference type="InterPro" id="IPR013517">
    <property type="entry name" value="FG-GAP"/>
</dbReference>
<dbReference type="EMBL" id="CAJOBD010000178">
    <property type="protein sequence ID" value="CAF3604763.1"/>
    <property type="molecule type" value="Genomic_DNA"/>
</dbReference>
<dbReference type="Proteomes" id="UP000663836">
    <property type="component" value="Unassembled WGS sequence"/>
</dbReference>
<accession>A0A818ND61</accession>
<dbReference type="PANTHER" id="PTHR46580">
    <property type="entry name" value="SENSOR KINASE-RELATED"/>
    <property type="match status" value="1"/>
</dbReference>
<keyword evidence="1" id="KW-0732">Signal</keyword>
<protein>
    <submittedName>
        <fullName evidence="2">Uncharacterized protein</fullName>
    </submittedName>
</protein>
<proteinExistence type="predicted"/>
<gene>
    <name evidence="2" type="ORF">JBS370_LOCUS3977</name>
</gene>
<name>A0A818ND61_9BILA</name>
<dbReference type="Pfam" id="PF13517">
    <property type="entry name" value="FG-GAP_3"/>
    <property type="match status" value="1"/>
</dbReference>
<reference evidence="2" key="1">
    <citation type="submission" date="2021-02" db="EMBL/GenBank/DDBJ databases">
        <authorList>
            <person name="Nowell W R."/>
        </authorList>
    </citation>
    <scope>NUCLEOTIDE SEQUENCE</scope>
</reference>
<evidence type="ECO:0000313" key="2">
    <source>
        <dbReference type="EMBL" id="CAF3604763.1"/>
    </source>
</evidence>
<comment type="caution">
    <text evidence="2">The sequence shown here is derived from an EMBL/GenBank/DDBJ whole genome shotgun (WGS) entry which is preliminary data.</text>
</comment>
<evidence type="ECO:0000256" key="1">
    <source>
        <dbReference type="ARBA" id="ARBA00022729"/>
    </source>
</evidence>
<sequence length="155" mass="16669">MKNNVLISEYHNTFIVLGHNSSPFTSINIYATGSLFSSFAIAVGNFNDDTQLDIVVANRNGDNVSVLLGYGNAMFANQTTYFTSYDSSPYFVAVGDINYDSLLYIAVANAGTNNIGVFLGYANRTFANQTTYSTGSNSYPSSVAIVIELKVSDGC</sequence>
<dbReference type="SUPFAM" id="SSF69318">
    <property type="entry name" value="Integrin alpha N-terminal domain"/>
    <property type="match status" value="1"/>
</dbReference>
<organism evidence="2 3">
    <name type="scientific">Rotaria sordida</name>
    <dbReference type="NCBI Taxonomy" id="392033"/>
    <lineage>
        <taxon>Eukaryota</taxon>
        <taxon>Metazoa</taxon>
        <taxon>Spiralia</taxon>
        <taxon>Gnathifera</taxon>
        <taxon>Rotifera</taxon>
        <taxon>Eurotatoria</taxon>
        <taxon>Bdelloidea</taxon>
        <taxon>Philodinida</taxon>
        <taxon>Philodinidae</taxon>
        <taxon>Rotaria</taxon>
    </lineage>
</organism>
<dbReference type="InterPro" id="IPR028994">
    <property type="entry name" value="Integrin_alpha_N"/>
</dbReference>
<evidence type="ECO:0000313" key="3">
    <source>
        <dbReference type="Proteomes" id="UP000663836"/>
    </source>
</evidence>
<dbReference type="AlphaFoldDB" id="A0A818ND61"/>